<dbReference type="InterPro" id="IPR034187">
    <property type="entry name" value="Peptidases_S8_5"/>
</dbReference>
<dbReference type="InterPro" id="IPR022398">
    <property type="entry name" value="Peptidase_S8_His-AS"/>
</dbReference>
<keyword evidence="3" id="KW-0964">Secreted</keyword>
<sequence>MRFTTSCLVVAQLASATVNINSISRASTARTVPNAFIVELSRGDHFKRGFASPHEELYHDLERRGVGWEVTKEYSTSLLTGAAIKLGSDADLIKLAEVAAVQFIAPIYIHPSPKPVFQQVMRTTANNTVSDAFSTHVMTGVDKLHAEGYFGQGIKIGIIDSGVDYTHSSLGGAFGPGNKVIGGHDFVGDAYTGLPATPPIPDPDPFDQCDGHGTHVAGIIGAYPNNPWNISGVAYQSEINAYRVFGCAGSATDDIIIDALLRAHADGNDVINLSLGTPNGWTQSLSSIVANRIAQEGRIVTIAAGNEGQFGAWYSASPATGLDVISVGSVDNTIIYQQNATASNGRNISYQSIDALDIPDNLQLYATSADVNATADACEPLPASTPDLSNRLVIIRRGTCLFTTKVNNTAARGGRYFLIYNNVEGPLVATSTGEYPSALISQADGIFLIREAIPRNLTVSFPNASFTTENPTGGLVSPFTSYGPSYDMYLKPAIAAPGNSVPSTWPVNMGSWVLSSGTSMASPFVAGAAALLLQARGRNITTARAVRSIFQNAAIPVIRTVNTSLIPTAAQQGAGLLNVYRAVKNTASLLPAELLLNDTAYFKGQHTLVIRNGGTGPITFAFNHVPAGTINTITGIQADPGPIDLFDNAAAVTIEPVEITVPAGSSASVNVTINPPTNLNASQFPVYSGYIRATGSDNSTLQSIYIGVAARLKDMKVIDNTDDYFGDVQLPVIMDALGNPVPPNGSAFSLNASDAPILIHRLAAGSPLIRFDLVDSRVNLTSNQYYAKYKRQGSLVERPSAYAAPLKRSTWDWLFYNRVQTAGTFSTIPTLGVLYQDRYVPRNSAANTTTDGGYDVIPINRYANGTAIPNGRYRILFRALKITGDPDQEEDYEIWTSPTVVIKRV</sequence>
<evidence type="ECO:0000256" key="2">
    <source>
        <dbReference type="ARBA" id="ARBA00022512"/>
    </source>
</evidence>
<keyword evidence="7 9" id="KW-0720">Serine protease</keyword>
<evidence type="ECO:0008006" key="16">
    <source>
        <dbReference type="Google" id="ProtNLM"/>
    </source>
</evidence>
<dbReference type="InterPro" id="IPR023827">
    <property type="entry name" value="Peptidase_S8_Asp-AS"/>
</dbReference>
<keyword evidence="4 9" id="KW-0645">Protease</keyword>
<dbReference type="AlphaFoldDB" id="A0A8H3BV80"/>
<dbReference type="PROSITE" id="PS00136">
    <property type="entry name" value="SUBTILASE_ASP"/>
    <property type="match status" value="1"/>
</dbReference>
<dbReference type="PANTHER" id="PTHR43806:SF66">
    <property type="entry name" value="SERIN ENDOPEPTIDASE"/>
    <property type="match status" value="1"/>
</dbReference>
<evidence type="ECO:0000256" key="3">
    <source>
        <dbReference type="ARBA" id="ARBA00022525"/>
    </source>
</evidence>
<dbReference type="InterPro" id="IPR036852">
    <property type="entry name" value="Peptidase_S8/S53_dom_sf"/>
</dbReference>
<dbReference type="Proteomes" id="UP000663841">
    <property type="component" value="Unassembled WGS sequence"/>
</dbReference>
<feature type="domain" description="PA" evidence="12">
    <location>
        <begin position="373"/>
        <end position="445"/>
    </location>
</feature>
<comment type="caution">
    <text evidence="14">The sequence shown here is derived from an EMBL/GenBank/DDBJ whole genome shotgun (WGS) entry which is preliminary data.</text>
</comment>
<name>A0A8H3BV80_9AGAM</name>
<gene>
    <name evidence="14" type="ORF">RDB_LOCUS160441</name>
</gene>
<evidence type="ECO:0000259" key="11">
    <source>
        <dbReference type="Pfam" id="PF00082"/>
    </source>
</evidence>
<dbReference type="PROSITE" id="PS00137">
    <property type="entry name" value="SUBTILASE_HIS"/>
    <property type="match status" value="1"/>
</dbReference>
<feature type="active site" description="Charge relay system" evidence="8 9">
    <location>
        <position position="160"/>
    </location>
</feature>
<keyword evidence="2" id="KW-0134">Cell wall</keyword>
<organism evidence="14 15">
    <name type="scientific">Rhizoctonia solani</name>
    <dbReference type="NCBI Taxonomy" id="456999"/>
    <lineage>
        <taxon>Eukaryota</taxon>
        <taxon>Fungi</taxon>
        <taxon>Dikarya</taxon>
        <taxon>Basidiomycota</taxon>
        <taxon>Agaricomycotina</taxon>
        <taxon>Agaricomycetes</taxon>
        <taxon>Cantharellales</taxon>
        <taxon>Ceratobasidiaceae</taxon>
        <taxon>Rhizoctonia</taxon>
    </lineage>
</organism>
<dbReference type="InterPro" id="IPR050131">
    <property type="entry name" value="Peptidase_S8_subtilisin-like"/>
</dbReference>
<evidence type="ECO:0000313" key="14">
    <source>
        <dbReference type="EMBL" id="CAE6464744.1"/>
    </source>
</evidence>
<dbReference type="PANTHER" id="PTHR43806">
    <property type="entry name" value="PEPTIDASE S8"/>
    <property type="match status" value="1"/>
</dbReference>
<dbReference type="InterPro" id="IPR000209">
    <property type="entry name" value="Peptidase_S8/S53_dom"/>
</dbReference>
<dbReference type="Gene3D" id="3.50.30.30">
    <property type="match status" value="1"/>
</dbReference>
<dbReference type="EMBL" id="CAJMWW010000299">
    <property type="protein sequence ID" value="CAE6464744.1"/>
    <property type="molecule type" value="Genomic_DNA"/>
</dbReference>
<evidence type="ECO:0000256" key="9">
    <source>
        <dbReference type="PROSITE-ProRule" id="PRU01240"/>
    </source>
</evidence>
<feature type="active site" description="Charge relay system" evidence="8 9">
    <location>
        <position position="519"/>
    </location>
</feature>
<keyword evidence="6 9" id="KW-0378">Hydrolase</keyword>
<reference evidence="14" key="1">
    <citation type="submission" date="2021-01" db="EMBL/GenBank/DDBJ databases">
        <authorList>
            <person name="Kaushik A."/>
        </authorList>
    </citation>
    <scope>NUCLEOTIDE SEQUENCE</scope>
    <source>
        <strain evidence="14">AG3-T5</strain>
    </source>
</reference>
<evidence type="ECO:0000256" key="6">
    <source>
        <dbReference type="ARBA" id="ARBA00022801"/>
    </source>
</evidence>
<evidence type="ECO:0000256" key="7">
    <source>
        <dbReference type="ARBA" id="ARBA00022825"/>
    </source>
</evidence>
<dbReference type="CDD" id="cd07489">
    <property type="entry name" value="Peptidases_S8_5"/>
    <property type="match status" value="1"/>
</dbReference>
<dbReference type="PROSITE" id="PS00138">
    <property type="entry name" value="SUBTILASE_SER"/>
    <property type="match status" value="1"/>
</dbReference>
<comment type="similarity">
    <text evidence="1 9 10">Belongs to the peptidase S8 family.</text>
</comment>
<proteinExistence type="inferred from homology"/>
<dbReference type="SUPFAM" id="SSF52025">
    <property type="entry name" value="PA domain"/>
    <property type="match status" value="1"/>
</dbReference>
<dbReference type="GO" id="GO:0004252">
    <property type="term" value="F:serine-type endopeptidase activity"/>
    <property type="evidence" value="ECO:0007669"/>
    <property type="project" value="UniProtKB-UniRule"/>
</dbReference>
<evidence type="ECO:0000313" key="15">
    <source>
        <dbReference type="Proteomes" id="UP000663841"/>
    </source>
</evidence>
<dbReference type="InterPro" id="IPR003137">
    <property type="entry name" value="PA_domain"/>
</dbReference>
<feature type="domain" description="Peptidase S8/S53" evidence="11">
    <location>
        <begin position="151"/>
        <end position="568"/>
    </location>
</feature>
<evidence type="ECO:0000256" key="1">
    <source>
        <dbReference type="ARBA" id="ARBA00011073"/>
    </source>
</evidence>
<dbReference type="GO" id="GO:0016020">
    <property type="term" value="C:membrane"/>
    <property type="evidence" value="ECO:0007669"/>
    <property type="project" value="InterPro"/>
</dbReference>
<dbReference type="Pfam" id="PF00082">
    <property type="entry name" value="Peptidase_S8"/>
    <property type="match status" value="1"/>
</dbReference>
<evidence type="ECO:0000256" key="10">
    <source>
        <dbReference type="RuleBase" id="RU003355"/>
    </source>
</evidence>
<dbReference type="SUPFAM" id="SSF52743">
    <property type="entry name" value="Subtilisin-like"/>
    <property type="match status" value="1"/>
</dbReference>
<feature type="domain" description="C5a peptidase/Subtilisin-like protease SBT2-like Fn3-like" evidence="13">
    <location>
        <begin position="596"/>
        <end position="699"/>
    </location>
</feature>
<evidence type="ECO:0000256" key="8">
    <source>
        <dbReference type="PIRSR" id="PIRSR615500-1"/>
    </source>
</evidence>
<accession>A0A8H3BV80</accession>
<evidence type="ECO:0000256" key="4">
    <source>
        <dbReference type="ARBA" id="ARBA00022670"/>
    </source>
</evidence>
<dbReference type="Pfam" id="PF02225">
    <property type="entry name" value="PA"/>
    <property type="match status" value="1"/>
</dbReference>
<evidence type="ECO:0000259" key="13">
    <source>
        <dbReference type="Pfam" id="PF06280"/>
    </source>
</evidence>
<dbReference type="InterPro" id="IPR046450">
    <property type="entry name" value="PA_dom_sf"/>
</dbReference>
<evidence type="ECO:0000256" key="5">
    <source>
        <dbReference type="ARBA" id="ARBA00022729"/>
    </source>
</evidence>
<dbReference type="PROSITE" id="PS51892">
    <property type="entry name" value="SUBTILASE"/>
    <property type="match status" value="1"/>
</dbReference>
<protein>
    <recommendedName>
        <fullName evidence="16">Minor extracellular protease vpr</fullName>
    </recommendedName>
</protein>
<dbReference type="PRINTS" id="PR00723">
    <property type="entry name" value="SUBTILISIN"/>
</dbReference>
<dbReference type="Pfam" id="PF06280">
    <property type="entry name" value="fn3_5"/>
    <property type="match status" value="1"/>
</dbReference>
<dbReference type="GO" id="GO:0006508">
    <property type="term" value="P:proteolysis"/>
    <property type="evidence" value="ECO:0007669"/>
    <property type="project" value="UniProtKB-KW"/>
</dbReference>
<dbReference type="InterPro" id="IPR023828">
    <property type="entry name" value="Peptidase_S8_Ser-AS"/>
</dbReference>
<dbReference type="InterPro" id="IPR010435">
    <property type="entry name" value="C5a/SBT2-like_Fn3"/>
</dbReference>
<dbReference type="GO" id="GO:0005615">
    <property type="term" value="C:extracellular space"/>
    <property type="evidence" value="ECO:0007669"/>
    <property type="project" value="TreeGrafter"/>
</dbReference>
<feature type="active site" description="Charge relay system" evidence="8 9">
    <location>
        <position position="212"/>
    </location>
</feature>
<keyword evidence="5" id="KW-0732">Signal</keyword>
<dbReference type="Gene3D" id="3.40.50.200">
    <property type="entry name" value="Peptidase S8/S53 domain"/>
    <property type="match status" value="1"/>
</dbReference>
<dbReference type="InterPro" id="IPR015500">
    <property type="entry name" value="Peptidase_S8_subtilisin-rel"/>
</dbReference>
<evidence type="ECO:0000259" key="12">
    <source>
        <dbReference type="Pfam" id="PF02225"/>
    </source>
</evidence>